<dbReference type="Gene3D" id="3.40.190.290">
    <property type="match status" value="1"/>
</dbReference>
<dbReference type="InterPro" id="IPR036390">
    <property type="entry name" value="WH_DNA-bd_sf"/>
</dbReference>
<keyword evidence="2" id="KW-0805">Transcription regulation</keyword>
<dbReference type="RefSeq" id="WP_344792312.1">
    <property type="nucleotide sequence ID" value="NZ_BAABBV010000002.1"/>
</dbReference>
<keyword evidence="7" id="KW-1185">Reference proteome</keyword>
<sequence>MELHQLRYVLAVVEQGSFTAAAAAVRVHQSGVSTQVQKLERELGVTIFDRSARRVTLTPEGERVVAQARAAVAAVDEVAETANALRGLVIGSLRVGTVTGFAWGPLFDALADIHAQHPGVDIRVQEGESDDLISQVRSGALDVAFAAWSGDSPDGLEVDVVFDDVLVAVVARDHPWAARTRVRLAELARADLIALPVGTGARSALDRALSRVGALRAPRWEVASPTYVAALASRGLGVGIVSSTTALGWDELVTLRIADDEWGSKLGVLHRPAPMLAARAFLDRLDAARSGSSRSITPAAPH</sequence>
<evidence type="ECO:0000256" key="2">
    <source>
        <dbReference type="ARBA" id="ARBA00023015"/>
    </source>
</evidence>
<proteinExistence type="inferred from homology"/>
<evidence type="ECO:0000256" key="1">
    <source>
        <dbReference type="ARBA" id="ARBA00009437"/>
    </source>
</evidence>
<dbReference type="PANTHER" id="PTHR30346">
    <property type="entry name" value="TRANSCRIPTIONAL DUAL REGULATOR HCAR-RELATED"/>
    <property type="match status" value="1"/>
</dbReference>
<comment type="similarity">
    <text evidence="1">Belongs to the LysR transcriptional regulatory family.</text>
</comment>
<dbReference type="InterPro" id="IPR036388">
    <property type="entry name" value="WH-like_DNA-bd_sf"/>
</dbReference>
<dbReference type="PANTHER" id="PTHR30346:SF30">
    <property type="entry name" value="SMALL NEUTRAL PROTEASE REGULATORY PROTEIN"/>
    <property type="match status" value="1"/>
</dbReference>
<keyword evidence="3" id="KW-0238">DNA-binding</keyword>
<comment type="caution">
    <text evidence="6">The sequence shown here is derived from an EMBL/GenBank/DDBJ whole genome shotgun (WGS) entry which is preliminary data.</text>
</comment>
<name>A0ABP7ZMD6_9MICO</name>
<dbReference type="SUPFAM" id="SSF53850">
    <property type="entry name" value="Periplasmic binding protein-like II"/>
    <property type="match status" value="1"/>
</dbReference>
<dbReference type="SUPFAM" id="SSF46785">
    <property type="entry name" value="Winged helix' DNA-binding domain"/>
    <property type="match status" value="1"/>
</dbReference>
<dbReference type="Pfam" id="PF03466">
    <property type="entry name" value="LysR_substrate"/>
    <property type="match status" value="1"/>
</dbReference>
<dbReference type="EMBL" id="BAABBV010000002">
    <property type="protein sequence ID" value="GAA4164400.1"/>
    <property type="molecule type" value="Genomic_DNA"/>
</dbReference>
<organism evidence="6 7">
    <name type="scientific">Gryllotalpicola daejeonensis</name>
    <dbReference type="NCBI Taxonomy" id="993087"/>
    <lineage>
        <taxon>Bacteria</taxon>
        <taxon>Bacillati</taxon>
        <taxon>Actinomycetota</taxon>
        <taxon>Actinomycetes</taxon>
        <taxon>Micrococcales</taxon>
        <taxon>Microbacteriaceae</taxon>
        <taxon>Gryllotalpicola</taxon>
    </lineage>
</organism>
<evidence type="ECO:0000256" key="3">
    <source>
        <dbReference type="ARBA" id="ARBA00023125"/>
    </source>
</evidence>
<reference evidence="6" key="1">
    <citation type="journal article" date="2014" name="Int. J. Syst. Evol. Microbiol.">
        <title>Complete genome of a new Firmicutes species belonging to the dominant human colonic microbiota ('Ruminococcus bicirculans') reveals two chromosomes and a selective capacity to utilize plant glucans.</title>
        <authorList>
            <consortium name="NISC Comparative Sequencing Program"/>
            <person name="Wegmann U."/>
            <person name="Louis P."/>
            <person name="Goesmann A."/>
            <person name="Henrissat B."/>
            <person name="Duncan S.H."/>
            <person name="Flint H.J."/>
        </authorList>
    </citation>
    <scope>NUCLEOTIDE SEQUENCE</scope>
    <source>
        <strain evidence="6">JCM 17590</strain>
    </source>
</reference>
<dbReference type="InterPro" id="IPR005119">
    <property type="entry name" value="LysR_subst-bd"/>
</dbReference>
<dbReference type="PRINTS" id="PR00039">
    <property type="entry name" value="HTHLYSR"/>
</dbReference>
<dbReference type="Proteomes" id="UP001415169">
    <property type="component" value="Unassembled WGS sequence"/>
</dbReference>
<reference evidence="6" key="2">
    <citation type="submission" date="2023-12" db="EMBL/GenBank/DDBJ databases">
        <authorList>
            <person name="Sun Q."/>
            <person name="Inoue M."/>
        </authorList>
    </citation>
    <scope>NUCLEOTIDE SEQUENCE</scope>
    <source>
        <strain evidence="6">JCM 17590</strain>
    </source>
</reference>
<gene>
    <name evidence="6" type="ORF">GCM10022286_26060</name>
</gene>
<feature type="domain" description="HTH lysR-type" evidence="5">
    <location>
        <begin position="1"/>
        <end position="58"/>
    </location>
</feature>
<dbReference type="Pfam" id="PF00126">
    <property type="entry name" value="HTH_1"/>
    <property type="match status" value="1"/>
</dbReference>
<dbReference type="PROSITE" id="PS50931">
    <property type="entry name" value="HTH_LYSR"/>
    <property type="match status" value="1"/>
</dbReference>
<evidence type="ECO:0000313" key="7">
    <source>
        <dbReference type="Proteomes" id="UP001415169"/>
    </source>
</evidence>
<evidence type="ECO:0000313" key="6">
    <source>
        <dbReference type="EMBL" id="GAA4164400.1"/>
    </source>
</evidence>
<protein>
    <submittedName>
        <fullName evidence="6">LysR substrate-binding domain-containing protein</fullName>
    </submittedName>
</protein>
<accession>A0ABP7ZMD6</accession>
<dbReference type="Gene3D" id="1.10.10.10">
    <property type="entry name" value="Winged helix-like DNA-binding domain superfamily/Winged helix DNA-binding domain"/>
    <property type="match status" value="1"/>
</dbReference>
<dbReference type="InterPro" id="IPR000847">
    <property type="entry name" value="LysR_HTH_N"/>
</dbReference>
<evidence type="ECO:0000256" key="4">
    <source>
        <dbReference type="ARBA" id="ARBA00023163"/>
    </source>
</evidence>
<keyword evidence="4" id="KW-0804">Transcription</keyword>
<evidence type="ECO:0000259" key="5">
    <source>
        <dbReference type="PROSITE" id="PS50931"/>
    </source>
</evidence>